<evidence type="ECO:0000313" key="2">
    <source>
        <dbReference type="Proteomes" id="UP000321947"/>
    </source>
</evidence>
<dbReference type="Proteomes" id="UP000321947">
    <property type="component" value="Unassembled WGS sequence"/>
</dbReference>
<reference evidence="1 2" key="1">
    <citation type="submission" date="2019-08" db="EMBL/GenBank/DDBJ databases">
        <title>Draft genome sequences of two oriental melons (Cucumis melo L. var makuwa).</title>
        <authorList>
            <person name="Kwon S.-Y."/>
        </authorList>
    </citation>
    <scope>NUCLEOTIDE SEQUENCE [LARGE SCALE GENOMIC DNA]</scope>
    <source>
        <strain evidence="2">cv. Chang Bougi</strain>
        <tissue evidence="1">Leaf</tissue>
    </source>
</reference>
<proteinExistence type="predicted"/>
<dbReference type="AlphaFoldDB" id="A0A5D3BYH1"/>
<protein>
    <submittedName>
        <fullName evidence="1">Putative mitochondrial protein</fullName>
    </submittedName>
</protein>
<sequence>MTPSCFLRNQPREGELNFVVKKPWTGSFADHWPRLDNNLILPRLSVKIPLSVGKFAWVLQSSIHNEAPNSDRALTLGQRLIEGQTRWGAMTKVPGEFYFTDCYWKWLELVVGRNARLLYSAHLYGVVTASLYTYDRNGDVVRAFYEA</sequence>
<dbReference type="EMBL" id="SSTD01014588">
    <property type="protein sequence ID" value="TYK04205.1"/>
    <property type="molecule type" value="Genomic_DNA"/>
</dbReference>
<evidence type="ECO:0000313" key="1">
    <source>
        <dbReference type="EMBL" id="TYK04205.1"/>
    </source>
</evidence>
<name>A0A5D3BYH1_CUCMM</name>
<gene>
    <name evidence="1" type="ORF">E5676_scaffold24967G00040</name>
</gene>
<organism evidence="1 2">
    <name type="scientific">Cucumis melo var. makuwa</name>
    <name type="common">Oriental melon</name>
    <dbReference type="NCBI Taxonomy" id="1194695"/>
    <lineage>
        <taxon>Eukaryota</taxon>
        <taxon>Viridiplantae</taxon>
        <taxon>Streptophyta</taxon>
        <taxon>Embryophyta</taxon>
        <taxon>Tracheophyta</taxon>
        <taxon>Spermatophyta</taxon>
        <taxon>Magnoliopsida</taxon>
        <taxon>eudicotyledons</taxon>
        <taxon>Gunneridae</taxon>
        <taxon>Pentapetalae</taxon>
        <taxon>rosids</taxon>
        <taxon>fabids</taxon>
        <taxon>Cucurbitales</taxon>
        <taxon>Cucurbitaceae</taxon>
        <taxon>Benincaseae</taxon>
        <taxon>Cucumis</taxon>
    </lineage>
</organism>
<accession>A0A5D3BYH1</accession>
<comment type="caution">
    <text evidence="1">The sequence shown here is derived from an EMBL/GenBank/DDBJ whole genome shotgun (WGS) entry which is preliminary data.</text>
</comment>